<protein>
    <submittedName>
        <fullName evidence="6">Amidohydrolase</fullName>
    </submittedName>
</protein>
<dbReference type="GO" id="GO:0016810">
    <property type="term" value="F:hydrolase activity, acting on carbon-nitrogen (but not peptide) bonds"/>
    <property type="evidence" value="ECO:0007669"/>
    <property type="project" value="InterPro"/>
</dbReference>
<proteinExistence type="predicted"/>
<dbReference type="InterPro" id="IPR011059">
    <property type="entry name" value="Metal-dep_hydrolase_composite"/>
</dbReference>
<comment type="caution">
    <text evidence="6">The sequence shown here is derived from an EMBL/GenBank/DDBJ whole genome shotgun (WGS) entry which is preliminary data.</text>
</comment>
<evidence type="ECO:0000259" key="5">
    <source>
        <dbReference type="Pfam" id="PF22039"/>
    </source>
</evidence>
<dbReference type="Pfam" id="PF07969">
    <property type="entry name" value="Amidohydro_3"/>
    <property type="match status" value="1"/>
</dbReference>
<organism evidence="6 7">
    <name type="scientific">Candidatus Fimihabitans intestinipullorum</name>
    <dbReference type="NCBI Taxonomy" id="2840820"/>
    <lineage>
        <taxon>Bacteria</taxon>
        <taxon>Bacillati</taxon>
        <taxon>Mycoplasmatota</taxon>
        <taxon>Mycoplasmatota incertae sedis</taxon>
        <taxon>Candidatus Fimihabitans</taxon>
    </lineage>
</organism>
<evidence type="ECO:0000313" key="7">
    <source>
        <dbReference type="Proteomes" id="UP000824087"/>
    </source>
</evidence>
<evidence type="ECO:0000256" key="3">
    <source>
        <dbReference type="ARBA" id="ARBA00022833"/>
    </source>
</evidence>
<dbReference type="PANTHER" id="PTHR22642">
    <property type="entry name" value="IMIDAZOLONEPROPIONASE"/>
    <property type="match status" value="1"/>
</dbReference>
<feature type="domain" description="Aminodeoxyfutalosine deaminase/Imidazolonepropionase-like composite" evidence="5">
    <location>
        <begin position="20"/>
        <end position="45"/>
    </location>
</feature>
<dbReference type="InterPro" id="IPR033932">
    <property type="entry name" value="YtcJ-like"/>
</dbReference>
<dbReference type="Proteomes" id="UP000824087">
    <property type="component" value="Unassembled WGS sequence"/>
</dbReference>
<dbReference type="AlphaFoldDB" id="A0A9D1HUZ9"/>
<evidence type="ECO:0000256" key="2">
    <source>
        <dbReference type="ARBA" id="ARBA00022801"/>
    </source>
</evidence>
<dbReference type="InterPro" id="IPR013108">
    <property type="entry name" value="Amidohydro_3"/>
</dbReference>
<dbReference type="CDD" id="cd01300">
    <property type="entry name" value="YtcJ_like"/>
    <property type="match status" value="1"/>
</dbReference>
<gene>
    <name evidence="6" type="ORF">IAD49_02975</name>
</gene>
<dbReference type="Pfam" id="PF22039">
    <property type="entry name" value="HUTI_composite_bact"/>
    <property type="match status" value="1"/>
</dbReference>
<dbReference type="Gene3D" id="3.10.310.70">
    <property type="match status" value="1"/>
</dbReference>
<dbReference type="InterPro" id="IPR032466">
    <property type="entry name" value="Metal_Hydrolase"/>
</dbReference>
<dbReference type="GO" id="GO:0046872">
    <property type="term" value="F:metal ion binding"/>
    <property type="evidence" value="ECO:0007669"/>
    <property type="project" value="UniProtKB-KW"/>
</dbReference>
<dbReference type="PANTHER" id="PTHR22642:SF2">
    <property type="entry name" value="PROTEIN LONG AFTER FAR-RED 3"/>
    <property type="match status" value="1"/>
</dbReference>
<dbReference type="SUPFAM" id="SSF51556">
    <property type="entry name" value="Metallo-dependent hydrolases"/>
    <property type="match status" value="1"/>
</dbReference>
<reference evidence="6" key="1">
    <citation type="submission" date="2020-10" db="EMBL/GenBank/DDBJ databases">
        <authorList>
            <person name="Gilroy R."/>
        </authorList>
    </citation>
    <scope>NUCLEOTIDE SEQUENCE</scope>
    <source>
        <strain evidence="6">CHK197-8231</strain>
    </source>
</reference>
<dbReference type="EMBL" id="DVML01000017">
    <property type="protein sequence ID" value="HIU22527.1"/>
    <property type="molecule type" value="Genomic_DNA"/>
</dbReference>
<dbReference type="Gene3D" id="3.20.20.140">
    <property type="entry name" value="Metal-dependent hydrolases"/>
    <property type="match status" value="1"/>
</dbReference>
<keyword evidence="1" id="KW-0479">Metal-binding</keyword>
<evidence type="ECO:0000256" key="1">
    <source>
        <dbReference type="ARBA" id="ARBA00022723"/>
    </source>
</evidence>
<name>A0A9D1HUZ9_9BACT</name>
<evidence type="ECO:0000313" key="6">
    <source>
        <dbReference type="EMBL" id="HIU22527.1"/>
    </source>
</evidence>
<keyword evidence="3" id="KW-0862">Zinc</keyword>
<sequence>MKKLYHGGTIITMEEPVTVGALVTDEDRIVALGTFEELKTEYPEAECVDLNGLTLMPAFIDPHSHITMTANMMVATDLTECLSFEDIVTTLKKDLEKKQLGKDDVLIGFGYDHNVLKEEKHPTKDILDQVSKEVPIFITHVSGHMGCGSSKVLELAHITEDTKDPEGGKFGRVDGTMEPNGYFEEGAMMQLYQAFGSRMQVDTLSLLKEAEKLYASYGITTVQDGASTKETVELLKVAGKCGVLYLDVVAYPLYSAGAENIMREHADYTKFYHNHLKIGGYKLILDGSPQGKSAWMTQPYENSGDYAGYPWMKDEDVLSCIESALNNQRQVLAHCNGDAASDQYLRCYQKALEKKDDRTLRPVMIHCQTVRKDQLELMKEIGMIPSIFVGHTYFWGDVHVKNFGLDRGTHISPAGSALKLGLPINFHQDTPVTKPNMMHSVWCAVNRISRSGKVLAEEERISVLDALKAVTIGSAYEYFEEDEKGSLKVGKKADFAILDQDPLTIDPMKLKDIVVMKTIKDGEVIYER</sequence>
<dbReference type="InterPro" id="IPR054418">
    <property type="entry name" value="MQNX/HUTI_composite_N"/>
</dbReference>
<dbReference type="SUPFAM" id="SSF51338">
    <property type="entry name" value="Composite domain of metallo-dependent hydrolases"/>
    <property type="match status" value="1"/>
</dbReference>
<keyword evidence="2" id="KW-0378">Hydrolase</keyword>
<dbReference type="Gene3D" id="2.30.40.10">
    <property type="entry name" value="Urease, subunit C, domain 1"/>
    <property type="match status" value="1"/>
</dbReference>
<feature type="domain" description="Amidohydrolase 3" evidence="4">
    <location>
        <begin position="47"/>
        <end position="526"/>
    </location>
</feature>
<reference evidence="6" key="2">
    <citation type="journal article" date="2021" name="PeerJ">
        <title>Extensive microbial diversity within the chicken gut microbiome revealed by metagenomics and culture.</title>
        <authorList>
            <person name="Gilroy R."/>
            <person name="Ravi A."/>
            <person name="Getino M."/>
            <person name="Pursley I."/>
            <person name="Horton D.L."/>
            <person name="Alikhan N.F."/>
            <person name="Baker D."/>
            <person name="Gharbi K."/>
            <person name="Hall N."/>
            <person name="Watson M."/>
            <person name="Adriaenssens E.M."/>
            <person name="Foster-Nyarko E."/>
            <person name="Jarju S."/>
            <person name="Secka A."/>
            <person name="Antonio M."/>
            <person name="Oren A."/>
            <person name="Chaudhuri R.R."/>
            <person name="La Ragione R."/>
            <person name="Hildebrand F."/>
            <person name="Pallen M.J."/>
        </authorList>
    </citation>
    <scope>NUCLEOTIDE SEQUENCE</scope>
    <source>
        <strain evidence="6">CHK197-8231</strain>
    </source>
</reference>
<evidence type="ECO:0000259" key="4">
    <source>
        <dbReference type="Pfam" id="PF07969"/>
    </source>
</evidence>
<accession>A0A9D1HUZ9</accession>